<organism evidence="11 12">
    <name type="scientific">Petromyzon marinus</name>
    <name type="common">Sea lamprey</name>
    <dbReference type="NCBI Taxonomy" id="7757"/>
    <lineage>
        <taxon>Eukaryota</taxon>
        <taxon>Metazoa</taxon>
        <taxon>Chordata</taxon>
        <taxon>Craniata</taxon>
        <taxon>Vertebrata</taxon>
        <taxon>Cyclostomata</taxon>
        <taxon>Hyperoartia</taxon>
        <taxon>Petromyzontiformes</taxon>
        <taxon>Petromyzontidae</taxon>
        <taxon>Petromyzon</taxon>
    </lineage>
</organism>
<dbReference type="SUPFAM" id="SSF56994">
    <property type="entry name" value="Insulin-like"/>
    <property type="match status" value="1"/>
</dbReference>
<evidence type="ECO:0000313" key="12">
    <source>
        <dbReference type="RefSeq" id="XP_032813985.1"/>
    </source>
</evidence>
<feature type="disulfide bond" evidence="6">
    <location>
        <begin position="40"/>
        <end position="81"/>
    </location>
</feature>
<dbReference type="GO" id="GO:0051147">
    <property type="term" value="P:regulation of muscle cell differentiation"/>
    <property type="evidence" value="ECO:0007669"/>
    <property type="project" value="TreeGrafter"/>
</dbReference>
<dbReference type="RefSeq" id="XP_032813985.1">
    <property type="nucleotide sequence ID" value="XM_032958094.1"/>
</dbReference>
<reference evidence="12" key="1">
    <citation type="submission" date="2025-08" db="UniProtKB">
        <authorList>
            <consortium name="RefSeq"/>
        </authorList>
    </citation>
    <scope>IDENTIFICATION</scope>
    <source>
        <tissue evidence="12">Sperm</tissue>
    </source>
</reference>
<feature type="disulfide bond" evidence="6">
    <location>
        <begin position="80"/>
        <end position="85"/>
    </location>
</feature>
<feature type="chain" id="PRO_5042460982" evidence="9">
    <location>
        <begin position="37"/>
        <end position="179"/>
    </location>
</feature>
<evidence type="ECO:0000256" key="8">
    <source>
        <dbReference type="SAM" id="MobiDB-lite"/>
    </source>
</evidence>
<dbReference type="GO" id="GO:0045944">
    <property type="term" value="P:positive regulation of transcription by RNA polymerase II"/>
    <property type="evidence" value="ECO:0007669"/>
    <property type="project" value="TreeGrafter"/>
</dbReference>
<evidence type="ECO:0000256" key="3">
    <source>
        <dbReference type="ARBA" id="ARBA00022525"/>
    </source>
</evidence>
<feature type="signal peptide" evidence="9">
    <location>
        <begin position="1"/>
        <end position="36"/>
    </location>
</feature>
<dbReference type="InterPro" id="IPR036438">
    <property type="entry name" value="Insulin-like_sf"/>
</dbReference>
<dbReference type="Gene3D" id="1.10.100.10">
    <property type="entry name" value="Insulin-like"/>
    <property type="match status" value="1"/>
</dbReference>
<sequence length="179" mass="20089">MGLHSSRQPRLHHLSQALLWLALCTLCTLWSERCSAETLCGSELVDTLQFVCGPDGFYVVRPSGHRGGLGRRAGGIVEECCFRSCSLMQLEQYCARPTRSAKHERDVHADFLTSPLTAHYVWSRKDSAAARFVTPQQQQQQPQQPQQQPHHRDDSQGKRSEGVADDVTHRPLMTLPSTP</sequence>
<evidence type="ECO:0000313" key="11">
    <source>
        <dbReference type="Proteomes" id="UP001318040"/>
    </source>
</evidence>
<evidence type="ECO:0000256" key="5">
    <source>
        <dbReference type="ARBA" id="ARBA00023030"/>
    </source>
</evidence>
<protein>
    <submittedName>
        <fullName evidence="12">Insulin-like growth factor I</fullName>
    </submittedName>
</protein>
<evidence type="ECO:0000256" key="2">
    <source>
        <dbReference type="ARBA" id="ARBA00009034"/>
    </source>
</evidence>
<dbReference type="KEGG" id="pmrn:116944465"/>
<dbReference type="InterPro" id="IPR022352">
    <property type="entry name" value="Ins/IGF/rlx"/>
</dbReference>
<dbReference type="Proteomes" id="UP001318040">
    <property type="component" value="Chromosome 21"/>
</dbReference>
<dbReference type="GO" id="GO:0043410">
    <property type="term" value="P:positive regulation of MAPK cascade"/>
    <property type="evidence" value="ECO:0007669"/>
    <property type="project" value="TreeGrafter"/>
</dbReference>
<comment type="similarity">
    <text evidence="2 7">Belongs to the insulin family.</text>
</comment>
<evidence type="ECO:0000259" key="10">
    <source>
        <dbReference type="SMART" id="SM00078"/>
    </source>
</evidence>
<keyword evidence="11" id="KW-1185">Reference proteome</keyword>
<keyword evidence="4 9" id="KW-0732">Signal</keyword>
<dbReference type="PANTHER" id="PTHR46886:SF2">
    <property type="entry name" value="INSULIN-LIKE GROWTH FACTOR III"/>
    <property type="match status" value="1"/>
</dbReference>
<dbReference type="GO" id="GO:0042104">
    <property type="term" value="P:positive regulation of activated T cell proliferation"/>
    <property type="evidence" value="ECO:0007669"/>
    <property type="project" value="TreeGrafter"/>
</dbReference>
<dbReference type="CDD" id="cd04368">
    <property type="entry name" value="IlGF"/>
    <property type="match status" value="1"/>
</dbReference>
<dbReference type="GO" id="GO:0008083">
    <property type="term" value="F:growth factor activity"/>
    <property type="evidence" value="ECO:0007669"/>
    <property type="project" value="UniProtKB-KW"/>
</dbReference>
<evidence type="ECO:0000256" key="9">
    <source>
        <dbReference type="SAM" id="SignalP"/>
    </source>
</evidence>
<dbReference type="GO" id="GO:0005159">
    <property type="term" value="F:insulin-like growth factor receptor binding"/>
    <property type="evidence" value="ECO:0007669"/>
    <property type="project" value="TreeGrafter"/>
</dbReference>
<dbReference type="PROSITE" id="PS00262">
    <property type="entry name" value="INSULIN"/>
    <property type="match status" value="1"/>
</dbReference>
<feature type="region of interest" description="Disordered" evidence="8">
    <location>
        <begin position="132"/>
        <end position="179"/>
    </location>
</feature>
<evidence type="ECO:0000256" key="6">
    <source>
        <dbReference type="PIRSR" id="PIRSR622350-50"/>
    </source>
</evidence>
<name>A0AAJ7TA10_PETMA</name>
<keyword evidence="5" id="KW-0339">Growth factor</keyword>
<comment type="subcellular location">
    <subcellularLocation>
        <location evidence="1 7">Secreted</location>
    </subcellularLocation>
</comment>
<dbReference type="InterPro" id="IPR022350">
    <property type="entry name" value="IGF-1/2"/>
</dbReference>
<dbReference type="GO" id="GO:0005179">
    <property type="term" value="F:hormone activity"/>
    <property type="evidence" value="ECO:0007669"/>
    <property type="project" value="InterPro"/>
</dbReference>
<feature type="compositionally biased region" description="Low complexity" evidence="8">
    <location>
        <begin position="135"/>
        <end position="148"/>
    </location>
</feature>
<dbReference type="InterPro" id="IPR016179">
    <property type="entry name" value="Insulin-like"/>
</dbReference>
<dbReference type="FunFam" id="1.10.100.10:FF:000001">
    <property type="entry name" value="insulin-like growth factor I isoform X1"/>
    <property type="match status" value="1"/>
</dbReference>
<dbReference type="GO" id="GO:0005615">
    <property type="term" value="C:extracellular space"/>
    <property type="evidence" value="ECO:0007669"/>
    <property type="project" value="InterPro"/>
</dbReference>
<dbReference type="PRINTS" id="PR02002">
    <property type="entry name" value="INSLNLIKEGF"/>
</dbReference>
<gene>
    <name evidence="12" type="primary">LOC116944465</name>
</gene>
<evidence type="ECO:0000256" key="7">
    <source>
        <dbReference type="RuleBase" id="RU000406"/>
    </source>
</evidence>
<keyword evidence="6" id="KW-1015">Disulfide bond</keyword>
<accession>A0AAJ7TA10</accession>
<dbReference type="SMART" id="SM00078">
    <property type="entry name" value="IlGF"/>
    <property type="match status" value="1"/>
</dbReference>
<dbReference type="PANTHER" id="PTHR46886">
    <property type="entry name" value="INSULIN-LIKE GROWTH FACTOR II"/>
    <property type="match status" value="1"/>
</dbReference>
<feature type="disulfide bond" evidence="6">
    <location>
        <begin position="52"/>
        <end position="94"/>
    </location>
</feature>
<dbReference type="GO" id="GO:1905564">
    <property type="term" value="P:positive regulation of vascular endothelial cell proliferation"/>
    <property type="evidence" value="ECO:0007669"/>
    <property type="project" value="TreeGrafter"/>
</dbReference>
<evidence type="ECO:0000256" key="4">
    <source>
        <dbReference type="ARBA" id="ARBA00022729"/>
    </source>
</evidence>
<evidence type="ECO:0000256" key="1">
    <source>
        <dbReference type="ARBA" id="ARBA00004613"/>
    </source>
</evidence>
<feature type="domain" description="Insulin-like" evidence="10">
    <location>
        <begin position="37"/>
        <end position="94"/>
    </location>
</feature>
<dbReference type="AlphaFoldDB" id="A0AAJ7TA10"/>
<feature type="compositionally biased region" description="Basic and acidic residues" evidence="8">
    <location>
        <begin position="150"/>
        <end position="169"/>
    </location>
</feature>
<dbReference type="InterPro" id="IPR022353">
    <property type="entry name" value="Insulin_CS"/>
</dbReference>
<dbReference type="PRINTS" id="PR00276">
    <property type="entry name" value="INSULINFAMLY"/>
</dbReference>
<dbReference type="GO" id="GO:0043539">
    <property type="term" value="F:protein serine/threonine kinase activator activity"/>
    <property type="evidence" value="ECO:0007669"/>
    <property type="project" value="TreeGrafter"/>
</dbReference>
<dbReference type="Pfam" id="PF00049">
    <property type="entry name" value="Insulin"/>
    <property type="match status" value="2"/>
</dbReference>
<keyword evidence="3 7" id="KW-0964">Secreted</keyword>
<dbReference type="GO" id="GO:0046628">
    <property type="term" value="P:positive regulation of insulin receptor signaling pathway"/>
    <property type="evidence" value="ECO:0007669"/>
    <property type="project" value="TreeGrafter"/>
</dbReference>
<proteinExistence type="inferred from homology"/>